<dbReference type="RefSeq" id="WP_153718404.1">
    <property type="nucleotide sequence ID" value="NZ_WJPP01000001.1"/>
</dbReference>
<keyword evidence="4" id="KW-0862">Zinc</keyword>
<dbReference type="PANTHER" id="PTHR37418">
    <property type="entry name" value="3-KETO-5-AMINOHEXANOATE CLEAVAGE ENZYME-RELATED"/>
    <property type="match status" value="1"/>
</dbReference>
<dbReference type="GO" id="GO:0043720">
    <property type="term" value="F:3-keto-5-aminohexanoate cleavage activity"/>
    <property type="evidence" value="ECO:0007669"/>
    <property type="project" value="InterPro"/>
</dbReference>
<dbReference type="Proteomes" id="UP000433788">
    <property type="component" value="Unassembled WGS sequence"/>
</dbReference>
<comment type="caution">
    <text evidence="5">The sequence shown here is derived from an EMBL/GenBank/DDBJ whole genome shotgun (WGS) entry which is preliminary data.</text>
</comment>
<protein>
    <submittedName>
        <fullName evidence="5">3-keto-5-aminohexanoate cleavage protein</fullName>
    </submittedName>
</protein>
<comment type="cofactor">
    <cofactor evidence="1">
        <name>Zn(2+)</name>
        <dbReference type="ChEBI" id="CHEBI:29105"/>
    </cofactor>
</comment>
<evidence type="ECO:0000256" key="4">
    <source>
        <dbReference type="ARBA" id="ARBA00022833"/>
    </source>
</evidence>
<dbReference type="Pfam" id="PF05853">
    <property type="entry name" value="BKACE"/>
    <property type="match status" value="1"/>
</dbReference>
<dbReference type="AlphaFoldDB" id="A0A6N7QPP4"/>
<dbReference type="InterPro" id="IPR013785">
    <property type="entry name" value="Aldolase_TIM"/>
</dbReference>
<evidence type="ECO:0000256" key="3">
    <source>
        <dbReference type="ARBA" id="ARBA00022723"/>
    </source>
</evidence>
<reference evidence="5 6" key="1">
    <citation type="submission" date="2019-11" db="EMBL/GenBank/DDBJ databases">
        <authorList>
            <person name="Zhang X.Y."/>
        </authorList>
    </citation>
    <scope>NUCLEOTIDE SEQUENCE [LARGE SCALE GENOMIC DNA]</scope>
    <source>
        <strain evidence="5 6">C176</strain>
    </source>
</reference>
<organism evidence="5 6">
    <name type="scientific">Spiribacter salilacus</name>
    <dbReference type="NCBI Taxonomy" id="2664894"/>
    <lineage>
        <taxon>Bacteria</taxon>
        <taxon>Pseudomonadati</taxon>
        <taxon>Pseudomonadota</taxon>
        <taxon>Gammaproteobacteria</taxon>
        <taxon>Chromatiales</taxon>
        <taxon>Ectothiorhodospiraceae</taxon>
        <taxon>Spiribacter</taxon>
    </lineage>
</organism>
<accession>A0A6N7QPP4</accession>
<evidence type="ECO:0000256" key="1">
    <source>
        <dbReference type="ARBA" id="ARBA00001947"/>
    </source>
</evidence>
<proteinExistence type="predicted"/>
<dbReference type="Gene3D" id="3.20.20.70">
    <property type="entry name" value="Aldolase class I"/>
    <property type="match status" value="1"/>
</dbReference>
<dbReference type="InterPro" id="IPR008567">
    <property type="entry name" value="BKACE"/>
</dbReference>
<name>A0A6N7QPP4_9GAMM</name>
<keyword evidence="3" id="KW-0479">Metal-binding</keyword>
<keyword evidence="6" id="KW-1185">Reference proteome</keyword>
<keyword evidence="2" id="KW-0808">Transferase</keyword>
<sequence length="264" mass="28405">MSALPTIMVAPNGARLKRSDHPSLPVSLNAIIDTALNCMKAGADGIHAHVRDANEVHVLDAALNLSMLRALAKEAPELYVQITTEAVGKYTPAQQRELVEAVQPRAVSVALREMTSVGNTGEVTQFYHEQKRANVDVQHILYDVNDIAALAALRERNIVPAGNIQVLLVLGRYANTQIAKPEDLNTPLEALNKLIPDADWAVCAFGPNETACLTAAYAKGGKIRVGFENNLYNADGSLAKDNAERVAEVKTAISRINSPAACKH</sequence>
<gene>
    <name evidence="5" type="ORF">GH984_01305</name>
</gene>
<evidence type="ECO:0000256" key="2">
    <source>
        <dbReference type="ARBA" id="ARBA00022679"/>
    </source>
</evidence>
<evidence type="ECO:0000313" key="6">
    <source>
        <dbReference type="Proteomes" id="UP000433788"/>
    </source>
</evidence>
<evidence type="ECO:0000313" key="5">
    <source>
        <dbReference type="EMBL" id="MRH77349.1"/>
    </source>
</evidence>
<dbReference type="PANTHER" id="PTHR37418:SF2">
    <property type="entry name" value="3-KETO-5-AMINOHEXANOATE CLEAVAGE ENZYME"/>
    <property type="match status" value="1"/>
</dbReference>
<dbReference type="EMBL" id="WJPP01000001">
    <property type="protein sequence ID" value="MRH77349.1"/>
    <property type="molecule type" value="Genomic_DNA"/>
</dbReference>
<dbReference type="GO" id="GO:0046872">
    <property type="term" value="F:metal ion binding"/>
    <property type="evidence" value="ECO:0007669"/>
    <property type="project" value="UniProtKB-KW"/>
</dbReference>